<dbReference type="EC" id="2.7.7.7" evidence="3 16"/>
<feature type="domain" description="3'-5' exonuclease" evidence="19">
    <location>
        <begin position="403"/>
        <end position="599"/>
    </location>
</feature>
<dbReference type="SUPFAM" id="SSF53098">
    <property type="entry name" value="Ribonuclease H-like"/>
    <property type="match status" value="1"/>
</dbReference>
<dbReference type="Gene3D" id="3.40.50.1010">
    <property type="entry name" value="5'-nuclease"/>
    <property type="match status" value="1"/>
</dbReference>
<dbReference type="SMART" id="SM00482">
    <property type="entry name" value="POLAc"/>
    <property type="match status" value="1"/>
</dbReference>
<feature type="region of interest" description="Disordered" evidence="18">
    <location>
        <begin position="331"/>
        <end position="375"/>
    </location>
</feature>
<comment type="catalytic activity">
    <reaction evidence="15 17">
        <text>DNA(n) + a 2'-deoxyribonucleoside 5'-triphosphate = DNA(n+1) + diphosphate</text>
        <dbReference type="Rhea" id="RHEA:22508"/>
        <dbReference type="Rhea" id="RHEA-COMP:17339"/>
        <dbReference type="Rhea" id="RHEA-COMP:17340"/>
        <dbReference type="ChEBI" id="CHEBI:33019"/>
        <dbReference type="ChEBI" id="CHEBI:61560"/>
        <dbReference type="ChEBI" id="CHEBI:173112"/>
        <dbReference type="EC" id="2.7.7.7"/>
    </reaction>
</comment>
<dbReference type="Gene3D" id="3.30.70.370">
    <property type="match status" value="1"/>
</dbReference>
<evidence type="ECO:0000256" key="6">
    <source>
        <dbReference type="ARBA" id="ARBA00022695"/>
    </source>
</evidence>
<dbReference type="FunFam" id="1.10.150.20:FF:000002">
    <property type="entry name" value="DNA polymerase I"/>
    <property type="match status" value="1"/>
</dbReference>
<dbReference type="Gene3D" id="1.20.1060.10">
    <property type="entry name" value="Taq DNA Polymerase, Chain T, domain 4"/>
    <property type="match status" value="1"/>
</dbReference>
<dbReference type="InterPro" id="IPR018320">
    <property type="entry name" value="DNA_polymerase_1"/>
</dbReference>
<dbReference type="InterPro" id="IPR043502">
    <property type="entry name" value="DNA/RNA_pol_sf"/>
</dbReference>
<evidence type="ECO:0000256" key="10">
    <source>
        <dbReference type="ARBA" id="ARBA00022801"/>
    </source>
</evidence>
<dbReference type="FunFam" id="1.10.150.20:FF:000003">
    <property type="entry name" value="DNA polymerase I"/>
    <property type="match status" value="1"/>
</dbReference>
<dbReference type="InterPro" id="IPR002298">
    <property type="entry name" value="DNA_polymerase_A"/>
</dbReference>
<keyword evidence="13 17" id="KW-0238">DNA-binding</keyword>
<keyword evidence="23" id="KW-1185">Reference proteome</keyword>
<dbReference type="GO" id="GO:0006261">
    <property type="term" value="P:DNA-templated DNA replication"/>
    <property type="evidence" value="ECO:0007669"/>
    <property type="project" value="UniProtKB-UniRule"/>
</dbReference>
<dbReference type="KEGG" id="bcou:IC761_03975"/>
<dbReference type="InterPro" id="IPR002562">
    <property type="entry name" value="3'-5'_exonuclease_dom"/>
</dbReference>
<keyword evidence="11 17" id="KW-0269">Exonuclease</keyword>
<evidence type="ECO:0000256" key="12">
    <source>
        <dbReference type="ARBA" id="ARBA00022932"/>
    </source>
</evidence>
<dbReference type="Pfam" id="PF01367">
    <property type="entry name" value="5_3_exonuc"/>
    <property type="match status" value="1"/>
</dbReference>
<dbReference type="FunFam" id="1.20.1060.10:FF:000001">
    <property type="entry name" value="DNA polymerase I"/>
    <property type="match status" value="1"/>
</dbReference>
<dbReference type="Gene3D" id="3.30.420.10">
    <property type="entry name" value="Ribonuclease H-like superfamily/Ribonuclease H"/>
    <property type="match status" value="1"/>
</dbReference>
<dbReference type="GO" id="GO:0008408">
    <property type="term" value="F:3'-5' exonuclease activity"/>
    <property type="evidence" value="ECO:0007669"/>
    <property type="project" value="UniProtKB-UniRule"/>
</dbReference>
<keyword evidence="14 17" id="KW-0234">DNA repair</keyword>
<dbReference type="GO" id="GO:0003677">
    <property type="term" value="F:DNA binding"/>
    <property type="evidence" value="ECO:0007669"/>
    <property type="project" value="UniProtKB-UniRule"/>
</dbReference>
<evidence type="ECO:0000313" key="23">
    <source>
        <dbReference type="Proteomes" id="UP000594621"/>
    </source>
</evidence>
<comment type="function">
    <text evidence="17">In addition to polymerase activity, this DNA polymerase exhibits 3'-5' and 5'-3' exonuclease activity.</text>
</comment>
<dbReference type="InterPro" id="IPR008918">
    <property type="entry name" value="HhH2"/>
</dbReference>
<dbReference type="SMART" id="SM00474">
    <property type="entry name" value="35EXOc"/>
    <property type="match status" value="1"/>
</dbReference>
<evidence type="ECO:0000259" key="20">
    <source>
        <dbReference type="SMART" id="SM00475"/>
    </source>
</evidence>
<dbReference type="Proteomes" id="UP000594621">
    <property type="component" value="Chromosome"/>
</dbReference>
<feature type="domain" description="DNA-directed DNA polymerase family A palm" evidence="21">
    <location>
        <begin position="768"/>
        <end position="974"/>
    </location>
</feature>
<dbReference type="FunFam" id="3.30.420.10:FF:000026">
    <property type="entry name" value="DNA polymerase I"/>
    <property type="match status" value="1"/>
</dbReference>
<dbReference type="InterPro" id="IPR001098">
    <property type="entry name" value="DNA-dir_DNA_pol_A_palm_dom"/>
</dbReference>
<dbReference type="EMBL" id="CP061379">
    <property type="protein sequence ID" value="QPF92465.1"/>
    <property type="molecule type" value="Genomic_DNA"/>
</dbReference>
<dbReference type="CDD" id="cd09859">
    <property type="entry name" value="PIN_53EXO"/>
    <property type="match status" value="1"/>
</dbReference>
<evidence type="ECO:0000259" key="21">
    <source>
        <dbReference type="SMART" id="SM00482"/>
    </source>
</evidence>
<evidence type="ECO:0000256" key="11">
    <source>
        <dbReference type="ARBA" id="ARBA00022839"/>
    </source>
</evidence>
<evidence type="ECO:0000256" key="1">
    <source>
        <dbReference type="ARBA" id="ARBA00007705"/>
    </source>
</evidence>
<keyword evidence="10 17" id="KW-0378">Hydrolase</keyword>
<evidence type="ECO:0000256" key="17">
    <source>
        <dbReference type="RuleBase" id="RU004460"/>
    </source>
</evidence>
<dbReference type="FunFam" id="3.40.50.1010:FF:000001">
    <property type="entry name" value="DNA polymerase I"/>
    <property type="match status" value="1"/>
</dbReference>
<dbReference type="CDD" id="cd06139">
    <property type="entry name" value="DNA_polA_I_Ecoli_like_exo"/>
    <property type="match status" value="1"/>
</dbReference>
<dbReference type="PRINTS" id="PR00868">
    <property type="entry name" value="DNAPOLI"/>
</dbReference>
<comment type="similarity">
    <text evidence="1 17">Belongs to the DNA polymerase type-A family.</text>
</comment>
<organism evidence="22 23">
    <name type="scientific">Bradyrhizobium commune</name>
    <dbReference type="NCBI Taxonomy" id="83627"/>
    <lineage>
        <taxon>Bacteria</taxon>
        <taxon>Pseudomonadati</taxon>
        <taxon>Pseudomonadota</taxon>
        <taxon>Alphaproteobacteria</taxon>
        <taxon>Hyphomicrobiales</taxon>
        <taxon>Nitrobacteraceae</taxon>
        <taxon>Bradyrhizobium</taxon>
    </lineage>
</organism>
<comment type="subunit">
    <text evidence="2">Single-chain monomer with multiple functions.</text>
</comment>
<evidence type="ECO:0000256" key="7">
    <source>
        <dbReference type="ARBA" id="ARBA00022705"/>
    </source>
</evidence>
<protein>
    <recommendedName>
        <fullName evidence="4 16">DNA polymerase I</fullName>
        <ecNumber evidence="3 16">2.7.7.7</ecNumber>
    </recommendedName>
</protein>
<evidence type="ECO:0000256" key="14">
    <source>
        <dbReference type="ARBA" id="ARBA00023204"/>
    </source>
</evidence>
<evidence type="ECO:0000256" key="8">
    <source>
        <dbReference type="ARBA" id="ARBA00022722"/>
    </source>
</evidence>
<sequence length="1014" mass="110445">MPKTSPKTSAKADTKPAATAAAKPVAAKALGKGDHIFLVDGSGYIFRAYHALPPLNRKSDGLQVNAVLGFCNMLWKLLRDMPPDNRPTHLAIVFDKSEVTFRNKIYPEYKAHRPPAPDDLIPQFALIREAVRAFDLPCLEQGGFEADDLIATYVREACERGATATIVSSDKDLMQLVTDCVTMYDTMKDRRIGIPEVIEKFGVPPEKVVEVQALAGDSTDNVPGVPGIGIKTAAQLIVEYGDLEQLLFRAGEIKQPKRREALIENAEKARISRQLVLLDDKVKLEVPLDDLAVHEPDARKLIAFLKAMEFSTLTRRVADYSQIDPANVDADVTNSSEARGGAADSAAKTTSSNASGDLFASPPATAKGGDKGDKGASLKGAPISLAAAREEALRKLPVDRSKYQTIKSIVELNTFIARVHDAGQVAIEIRANSIDPMQADLCGIALALAPNDACYVPLAHKQSGGGGGLFDAGLAPDQVKHADAIESLRPVLESAGILKIGFDVKFTAVMLAQHGITLRNTDDTQLISYVLDAGRGSHGMESLAERWFGHAVLSDSDVLGSGKNKLSFDQVPINKATETSAEDADMALRLWRVLKPRLVAEHMTTVYETLERPLVSVLARMERRGISIDRQVLSRLSGDFAQTAARVEAEIQEIAGEPVNVGSPKQIGDILFGKMGLSGGTKTKTGAWSTTAQVLDELAEQGHDFPRKILEWRQVSKLKSTYTDALPTYVNPQTHRVHTTYALAATTTGRLSSNEPNLQNIPVRTEDGRKIRRAFIATPGHKLVSADYSQIELRLLAEIADIPVLKQAFKDGLDIHAMTASEMFGVPIDGMPSEIRRRAKAINFGIIYGISAFGLANQLGIAREEASAYIKKYFERFPGIRAYMDETRDFCRSHGYVTTLFGRKCHYPDIKAPNASVRAFNERAAINARLQGTAADIIRRAMTRVEDALATKKLSAQMLLQVHDELIFEVPDAEVAATLPVVQHVMQDAPFPAVDLSVPLHVDARAATNWDEAH</sequence>
<dbReference type="NCBIfam" id="TIGR00593">
    <property type="entry name" value="pola"/>
    <property type="match status" value="1"/>
</dbReference>
<accession>A0A7S9D769</accession>
<dbReference type="PANTHER" id="PTHR10133">
    <property type="entry name" value="DNA POLYMERASE I"/>
    <property type="match status" value="1"/>
</dbReference>
<dbReference type="Pfam" id="PF02739">
    <property type="entry name" value="5_3_exonuc_N"/>
    <property type="match status" value="1"/>
</dbReference>
<evidence type="ECO:0000259" key="19">
    <source>
        <dbReference type="SMART" id="SM00474"/>
    </source>
</evidence>
<proteinExistence type="inferred from homology"/>
<evidence type="ECO:0000256" key="18">
    <source>
        <dbReference type="SAM" id="MobiDB-lite"/>
    </source>
</evidence>
<dbReference type="RefSeq" id="WP_195802001.1">
    <property type="nucleotide sequence ID" value="NZ_CP061379.1"/>
</dbReference>
<dbReference type="InterPro" id="IPR002421">
    <property type="entry name" value="5-3_exonuclease"/>
</dbReference>
<keyword evidence="5 17" id="KW-0808">Transferase</keyword>
<name>A0A7S9D769_9BRAD</name>
<evidence type="ECO:0000256" key="4">
    <source>
        <dbReference type="ARBA" id="ARBA00020311"/>
    </source>
</evidence>
<gene>
    <name evidence="17 22" type="primary">polA</name>
    <name evidence="22" type="ORF">IC761_03975</name>
</gene>
<dbReference type="Gene3D" id="1.10.150.20">
    <property type="entry name" value="5' to 3' exonuclease, C-terminal subdomain"/>
    <property type="match status" value="2"/>
</dbReference>
<dbReference type="SMART" id="SM00279">
    <property type="entry name" value="HhH2"/>
    <property type="match status" value="1"/>
</dbReference>
<keyword evidence="6 17" id="KW-0548">Nucleotidyltransferase</keyword>
<keyword evidence="12 17" id="KW-0239">DNA-directed DNA polymerase</keyword>
<dbReference type="GO" id="GO:0008409">
    <property type="term" value="F:5'-3' exonuclease activity"/>
    <property type="evidence" value="ECO:0007669"/>
    <property type="project" value="UniProtKB-UniRule"/>
</dbReference>
<dbReference type="SUPFAM" id="SSF47807">
    <property type="entry name" value="5' to 3' exonuclease, C-terminal subdomain"/>
    <property type="match status" value="1"/>
</dbReference>
<evidence type="ECO:0000313" key="22">
    <source>
        <dbReference type="EMBL" id="QPF92465.1"/>
    </source>
</evidence>
<keyword evidence="9 17" id="KW-0227">DNA damage</keyword>
<reference evidence="22 23" key="1">
    <citation type="submission" date="2020-09" db="EMBL/GenBank/DDBJ databases">
        <title>Complete genomes of bradyrhizobia occurring on native shrubby legumes in Australia.</title>
        <authorList>
            <person name="Lafay B."/>
        </authorList>
    </citation>
    <scope>NUCLEOTIDE SEQUENCE [LARGE SCALE GENOMIC DNA]</scope>
    <source>
        <strain evidence="22 23">BDV5040</strain>
    </source>
</reference>
<dbReference type="CDD" id="cd08637">
    <property type="entry name" value="DNA_pol_A_pol_I_C"/>
    <property type="match status" value="1"/>
</dbReference>
<dbReference type="InterPro" id="IPR029060">
    <property type="entry name" value="PIN-like_dom_sf"/>
</dbReference>
<dbReference type="AlphaFoldDB" id="A0A7S9D769"/>
<dbReference type="GO" id="GO:0006302">
    <property type="term" value="P:double-strand break repair"/>
    <property type="evidence" value="ECO:0007669"/>
    <property type="project" value="TreeGrafter"/>
</dbReference>
<dbReference type="SUPFAM" id="SSF56672">
    <property type="entry name" value="DNA/RNA polymerases"/>
    <property type="match status" value="1"/>
</dbReference>
<dbReference type="InterPro" id="IPR036397">
    <property type="entry name" value="RNaseH_sf"/>
</dbReference>
<dbReference type="InterPro" id="IPR012337">
    <property type="entry name" value="RNaseH-like_sf"/>
</dbReference>
<dbReference type="InterPro" id="IPR019760">
    <property type="entry name" value="DNA-dir_DNA_pol_A_CS"/>
</dbReference>
<evidence type="ECO:0000256" key="5">
    <source>
        <dbReference type="ARBA" id="ARBA00022679"/>
    </source>
</evidence>
<evidence type="ECO:0000256" key="2">
    <source>
        <dbReference type="ARBA" id="ARBA00011541"/>
    </source>
</evidence>
<dbReference type="GO" id="GO:0003887">
    <property type="term" value="F:DNA-directed DNA polymerase activity"/>
    <property type="evidence" value="ECO:0007669"/>
    <property type="project" value="UniProtKB-UniRule"/>
</dbReference>
<evidence type="ECO:0000256" key="15">
    <source>
        <dbReference type="ARBA" id="ARBA00049244"/>
    </source>
</evidence>
<evidence type="ECO:0000256" key="9">
    <source>
        <dbReference type="ARBA" id="ARBA00022763"/>
    </source>
</evidence>
<dbReference type="SMART" id="SM00475">
    <property type="entry name" value="53EXOc"/>
    <property type="match status" value="1"/>
</dbReference>
<dbReference type="InterPro" id="IPR036279">
    <property type="entry name" value="5-3_exonuclease_C_sf"/>
</dbReference>
<dbReference type="SUPFAM" id="SSF88723">
    <property type="entry name" value="PIN domain-like"/>
    <property type="match status" value="1"/>
</dbReference>
<dbReference type="InterPro" id="IPR020046">
    <property type="entry name" value="5-3_exonucl_a-hlix_arch_N"/>
</dbReference>
<dbReference type="PANTHER" id="PTHR10133:SF27">
    <property type="entry name" value="DNA POLYMERASE NU"/>
    <property type="match status" value="1"/>
</dbReference>
<dbReference type="PROSITE" id="PS00447">
    <property type="entry name" value="DNA_POLYMERASE_A"/>
    <property type="match status" value="1"/>
</dbReference>
<evidence type="ECO:0000256" key="3">
    <source>
        <dbReference type="ARBA" id="ARBA00012417"/>
    </source>
</evidence>
<evidence type="ECO:0000256" key="13">
    <source>
        <dbReference type="ARBA" id="ARBA00023125"/>
    </source>
</evidence>
<evidence type="ECO:0000256" key="16">
    <source>
        <dbReference type="NCBIfam" id="TIGR00593"/>
    </source>
</evidence>
<dbReference type="InterPro" id="IPR020045">
    <property type="entry name" value="DNA_polI_H3TH"/>
</dbReference>
<dbReference type="Pfam" id="PF01612">
    <property type="entry name" value="DNA_pol_A_exo1"/>
    <property type="match status" value="1"/>
</dbReference>
<dbReference type="Pfam" id="PF00476">
    <property type="entry name" value="DNA_pol_A"/>
    <property type="match status" value="1"/>
</dbReference>
<keyword evidence="7 17" id="KW-0235">DNA replication</keyword>
<dbReference type="CDD" id="cd09898">
    <property type="entry name" value="H3TH_53EXO"/>
    <property type="match status" value="1"/>
</dbReference>
<feature type="domain" description="5'-3' exonuclease" evidence="20">
    <location>
        <begin position="34"/>
        <end position="294"/>
    </location>
</feature>
<dbReference type="NCBIfam" id="NF004397">
    <property type="entry name" value="PRK05755.1"/>
    <property type="match status" value="1"/>
</dbReference>
<keyword evidence="8" id="KW-0540">Nuclease</keyword>